<dbReference type="SUPFAM" id="SSF56601">
    <property type="entry name" value="beta-lactamase/transpeptidase-like"/>
    <property type="match status" value="1"/>
</dbReference>
<organism evidence="3 4">
    <name type="scientific">Bowmanella denitrificans</name>
    <dbReference type="NCBI Taxonomy" id="366582"/>
    <lineage>
        <taxon>Bacteria</taxon>
        <taxon>Pseudomonadati</taxon>
        <taxon>Pseudomonadota</taxon>
        <taxon>Gammaproteobacteria</taxon>
        <taxon>Alteromonadales</taxon>
        <taxon>Alteromonadaceae</taxon>
        <taxon>Bowmanella</taxon>
    </lineage>
</organism>
<reference evidence="3 4" key="1">
    <citation type="journal article" date="2019" name="Int. J. Syst. Evol. Microbiol.">
        <title>The Global Catalogue of Microorganisms (GCM) 10K type strain sequencing project: providing services to taxonomists for standard genome sequencing and annotation.</title>
        <authorList>
            <consortium name="The Broad Institute Genomics Platform"/>
            <consortium name="The Broad Institute Genome Sequencing Center for Infectious Disease"/>
            <person name="Wu L."/>
            <person name="Ma J."/>
        </authorList>
    </citation>
    <scope>NUCLEOTIDE SEQUENCE [LARGE SCALE GENOMIC DNA]</scope>
    <source>
        <strain evidence="3 4">JCM 13378</strain>
    </source>
</reference>
<feature type="domain" description="Beta-lactamase-related" evidence="2">
    <location>
        <begin position="31"/>
        <end position="353"/>
    </location>
</feature>
<dbReference type="InterPro" id="IPR001466">
    <property type="entry name" value="Beta-lactam-related"/>
</dbReference>
<dbReference type="EMBL" id="BAAAEI010000020">
    <property type="protein sequence ID" value="GAA0364273.1"/>
    <property type="molecule type" value="Genomic_DNA"/>
</dbReference>
<keyword evidence="4" id="KW-1185">Reference proteome</keyword>
<dbReference type="InterPro" id="IPR050789">
    <property type="entry name" value="Diverse_Enzym_Activities"/>
</dbReference>
<accession>A0ABN0XHJ8</accession>
<name>A0ABN0XHJ8_9ALTE</name>
<comment type="caution">
    <text evidence="3">The sequence shown here is derived from an EMBL/GenBank/DDBJ whole genome shotgun (WGS) entry which is preliminary data.</text>
</comment>
<dbReference type="RefSeq" id="WP_343846126.1">
    <property type="nucleotide sequence ID" value="NZ_BAAAEI010000020.1"/>
</dbReference>
<feature type="chain" id="PRO_5045783888" description="Beta-lactamase-related domain-containing protein" evidence="1">
    <location>
        <begin position="19"/>
        <end position="475"/>
    </location>
</feature>
<dbReference type="Proteomes" id="UP001501757">
    <property type="component" value="Unassembled WGS sequence"/>
</dbReference>
<keyword evidence="1" id="KW-0732">Signal</keyword>
<dbReference type="PANTHER" id="PTHR43283:SF18">
    <property type="match status" value="1"/>
</dbReference>
<proteinExistence type="predicted"/>
<gene>
    <name evidence="3" type="ORF">GCM10009092_30790</name>
</gene>
<dbReference type="PANTHER" id="PTHR43283">
    <property type="entry name" value="BETA-LACTAMASE-RELATED"/>
    <property type="match status" value="1"/>
</dbReference>
<dbReference type="InterPro" id="IPR012338">
    <property type="entry name" value="Beta-lactam/transpept-like"/>
</dbReference>
<evidence type="ECO:0000259" key="2">
    <source>
        <dbReference type="Pfam" id="PF00144"/>
    </source>
</evidence>
<evidence type="ECO:0000313" key="4">
    <source>
        <dbReference type="Proteomes" id="UP001501757"/>
    </source>
</evidence>
<feature type="signal peptide" evidence="1">
    <location>
        <begin position="1"/>
        <end position="18"/>
    </location>
</feature>
<evidence type="ECO:0000313" key="3">
    <source>
        <dbReference type="EMBL" id="GAA0364273.1"/>
    </source>
</evidence>
<protein>
    <recommendedName>
        <fullName evidence="2">Beta-lactamase-related domain-containing protein</fullName>
    </recommendedName>
</protein>
<dbReference type="Pfam" id="PF00144">
    <property type="entry name" value="Beta-lactamase"/>
    <property type="match status" value="1"/>
</dbReference>
<dbReference type="Gene3D" id="3.40.710.10">
    <property type="entry name" value="DD-peptidase/beta-lactamase superfamily"/>
    <property type="match status" value="1"/>
</dbReference>
<evidence type="ECO:0000256" key="1">
    <source>
        <dbReference type="SAM" id="SignalP"/>
    </source>
</evidence>
<sequence length="475" mass="52117">MRFILLLVSLFISVFGQADEGDLSSQTDYQTLLQQFHLTGLSVAVVDDFQLVYQHQAGEKVYGSGQLIGPDTAFSTASMSKPVTATLAFMLAEAGKLDMDAPVERYLKRWHLPASDFDMHRQLSIRQLLSHTGGTNQSGFADFYQGDDIPTLLESLNGIKLPRYKEPLHLTFAPGSDWNYSGGGYVLVQVALEDITGKSLAQLAREMLFVPLNMQHTTMVQPGDEGFLTDVAKVHDEQQQIIGSGLPICPQIAPSGMWSSAADLSRFLLDYQLALAGKPSKVISRNVARQATQIQTLKKMGGWSAGWMRFEASGNLDWFSHGGSNTGTGGTMMATMQDGKAIVILANGPNPARLPVINLLIEDIIARRDWRKPLPSGGQQPGPEVLQAVLGEFQPPYSETPLKIYQQDGRLYYQGTITPWSAKRSGELIYQGNGLFASDDQPNLLGVQRHAADGLTYLTIRRGMNGMPEPLMPKR</sequence>